<evidence type="ECO:0000313" key="8">
    <source>
        <dbReference type="Proteomes" id="UP000005877"/>
    </source>
</evidence>
<evidence type="ECO:0000256" key="6">
    <source>
        <dbReference type="SAM" id="Phobius"/>
    </source>
</evidence>
<dbReference type="AlphaFoldDB" id="G7WQT1"/>
<evidence type="ECO:0000256" key="5">
    <source>
        <dbReference type="ARBA" id="ARBA00023136"/>
    </source>
</evidence>
<dbReference type="RefSeq" id="WP_014587255.1">
    <property type="nucleotide sequence ID" value="NC_017527.1"/>
</dbReference>
<evidence type="ECO:0000256" key="3">
    <source>
        <dbReference type="ARBA" id="ARBA00022692"/>
    </source>
</evidence>
<evidence type="ECO:0000256" key="2">
    <source>
        <dbReference type="ARBA" id="ARBA00022475"/>
    </source>
</evidence>
<organism evidence="7 8">
    <name type="scientific">Methanothrix harundinacea (strain 6Ac)</name>
    <name type="common">Methanosaeta harundinacea</name>
    <dbReference type="NCBI Taxonomy" id="1110509"/>
    <lineage>
        <taxon>Archaea</taxon>
        <taxon>Methanobacteriati</taxon>
        <taxon>Methanobacteriota</taxon>
        <taxon>Stenosarchaea group</taxon>
        <taxon>Methanomicrobia</taxon>
        <taxon>Methanotrichales</taxon>
        <taxon>Methanotrichaceae</taxon>
        <taxon>Methanothrix</taxon>
    </lineage>
</organism>
<feature type="transmembrane region" description="Helical" evidence="6">
    <location>
        <begin position="161"/>
        <end position="184"/>
    </location>
</feature>
<comment type="subcellular location">
    <subcellularLocation>
        <location evidence="1">Cell membrane</location>
        <topology evidence="1">Multi-pass membrane protein</topology>
    </subcellularLocation>
</comment>
<dbReference type="GO" id="GO:0005886">
    <property type="term" value="C:plasma membrane"/>
    <property type="evidence" value="ECO:0007669"/>
    <property type="project" value="UniProtKB-SubCell"/>
</dbReference>
<reference evidence="7 8" key="1">
    <citation type="journal article" date="2012" name="PLoS ONE">
        <title>The genome characteristics and predicted function of methyl-group oxidation pathway in the obligate aceticlastic methanogens, Methanosaeta spp.</title>
        <authorList>
            <person name="Zhu J."/>
            <person name="Zheng H."/>
            <person name="Ai G."/>
            <person name="Zhang G."/>
            <person name="Liu D."/>
            <person name="Liu X."/>
            <person name="Dong X."/>
        </authorList>
    </citation>
    <scope>NUCLEOTIDE SEQUENCE [LARGE SCALE GENOMIC DNA]</scope>
    <source>
        <strain evidence="7 8">6Ac</strain>
    </source>
</reference>
<gene>
    <name evidence="7" type="ordered locus">Mhar_1716</name>
</gene>
<feature type="transmembrane region" description="Helical" evidence="6">
    <location>
        <begin position="15"/>
        <end position="35"/>
    </location>
</feature>
<keyword evidence="3 6" id="KW-0812">Transmembrane</keyword>
<feature type="transmembrane region" description="Helical" evidence="6">
    <location>
        <begin position="260"/>
        <end position="279"/>
    </location>
</feature>
<evidence type="ECO:0000256" key="1">
    <source>
        <dbReference type="ARBA" id="ARBA00004651"/>
    </source>
</evidence>
<name>G7WQT1_METH6</name>
<evidence type="ECO:0000256" key="4">
    <source>
        <dbReference type="ARBA" id="ARBA00022989"/>
    </source>
</evidence>
<proteinExistence type="predicted"/>
<dbReference type="KEGG" id="mhi:Mhar_1716"/>
<dbReference type="PANTHER" id="PTHR40277">
    <property type="entry name" value="BLL5419 PROTEIN"/>
    <property type="match status" value="1"/>
</dbReference>
<dbReference type="HOGENOM" id="CLU_048072_1_1_2"/>
<dbReference type="OrthoDB" id="15513at2157"/>
<dbReference type="PATRIC" id="fig|1110509.7.peg.1908"/>
<dbReference type="Proteomes" id="UP000005877">
    <property type="component" value="Chromosome"/>
</dbReference>
<dbReference type="InterPro" id="IPR022791">
    <property type="entry name" value="L-PG_synthase/AglD"/>
</dbReference>
<evidence type="ECO:0008006" key="9">
    <source>
        <dbReference type="Google" id="ProtNLM"/>
    </source>
</evidence>
<feature type="transmembrane region" description="Helical" evidence="6">
    <location>
        <begin position="316"/>
        <end position="338"/>
    </location>
</feature>
<feature type="transmembrane region" description="Helical" evidence="6">
    <location>
        <begin position="234"/>
        <end position="254"/>
    </location>
</feature>
<feature type="transmembrane region" description="Helical" evidence="6">
    <location>
        <begin position="134"/>
        <end position="155"/>
    </location>
</feature>
<dbReference type="Pfam" id="PF03706">
    <property type="entry name" value="LPG_synthase_TM"/>
    <property type="match status" value="1"/>
</dbReference>
<keyword evidence="2" id="KW-1003">Cell membrane</keyword>
<dbReference type="STRING" id="1110509.Mhar_1716"/>
<accession>G7WQT1</accession>
<dbReference type="EMBL" id="CP003117">
    <property type="protein sequence ID" value="AET65074.1"/>
    <property type="molecule type" value="Genomic_DNA"/>
</dbReference>
<protein>
    <recommendedName>
        <fullName evidence="9">Integral membrane protein</fullName>
    </recommendedName>
</protein>
<evidence type="ECO:0000313" key="7">
    <source>
        <dbReference type="EMBL" id="AET65074.1"/>
    </source>
</evidence>
<feature type="transmembrane region" description="Helical" evidence="6">
    <location>
        <begin position="284"/>
        <end position="304"/>
    </location>
</feature>
<keyword evidence="8" id="KW-1185">Reference proteome</keyword>
<keyword evidence="4 6" id="KW-1133">Transmembrane helix</keyword>
<keyword evidence="5 6" id="KW-0472">Membrane</keyword>
<sequence>MVQDLELPAINARRSTALVVLGLFGYFAYLSHLGLGEVSASLVQVNLAVFGLAFLLSLLDVVFNALSWKTLVRELDHQISLLDVFLIYMSSIFLNNLIPSGSVSGETARLYFLSKIAGNARLDSSTASVAATRIITAIPFVLGMSAGLAYLVLWYEVPSWALTTCFSMIFLMVSVGALFVGVCFSESWLSGAVNVVIDQVESLFKRSVNRSFYSSITRSFQQSMLLLLRNKNRPLVISSFWAFSGWLSLNLVAFATFRSLGVEVPIFAIFAVYSVIMVFQNLPLILPGGVGIVEILMTALFTAVGVSLHDAAAVTILARVAQLWFHTVLGGICTVYLLRKVEDLEKRRGSARVQAPGP</sequence>
<feature type="transmembrane region" description="Helical" evidence="6">
    <location>
        <begin position="47"/>
        <end position="67"/>
    </location>
</feature>
<dbReference type="PANTHER" id="PTHR40277:SF1">
    <property type="entry name" value="BLL5419 PROTEIN"/>
    <property type="match status" value="1"/>
</dbReference>
<dbReference type="NCBIfam" id="TIGR00374">
    <property type="entry name" value="flippase-like domain"/>
    <property type="match status" value="1"/>
</dbReference>
<dbReference type="GeneID" id="12510887"/>